<keyword evidence="16" id="KW-1185">Reference proteome</keyword>
<dbReference type="GO" id="GO:0005758">
    <property type="term" value="C:mitochondrial intermembrane space"/>
    <property type="evidence" value="ECO:0007669"/>
    <property type="project" value="UniProtKB-SubCell"/>
</dbReference>
<evidence type="ECO:0000256" key="9">
    <source>
        <dbReference type="ARBA" id="ARBA00023212"/>
    </source>
</evidence>
<feature type="domain" description="BART" evidence="15">
    <location>
        <begin position="96"/>
        <end position="210"/>
    </location>
</feature>
<evidence type="ECO:0000256" key="8">
    <source>
        <dbReference type="ARBA" id="ARBA00023128"/>
    </source>
</evidence>
<evidence type="ECO:0000256" key="10">
    <source>
        <dbReference type="ARBA" id="ARBA00023242"/>
    </source>
</evidence>
<dbReference type="GO" id="GO:0005634">
    <property type="term" value="C:nucleus"/>
    <property type="evidence" value="ECO:0007669"/>
    <property type="project" value="UniProtKB-SubCell"/>
</dbReference>
<gene>
    <name evidence="17" type="primary">LOC118902773</name>
</gene>
<dbReference type="PANTHER" id="PTHR15487">
    <property type="entry name" value="ADP-RIBOSYLATION FACTOR-LIKE PROTEIN 2-BINDING PROTEIN"/>
    <property type="match status" value="1"/>
</dbReference>
<dbReference type="GO" id="GO:0051457">
    <property type="term" value="P:maintenance of protein location in nucleus"/>
    <property type="evidence" value="ECO:0007669"/>
    <property type="project" value="TreeGrafter"/>
</dbReference>
<dbReference type="AlphaFoldDB" id="A0A8B8YQ64"/>
<evidence type="ECO:0000256" key="14">
    <source>
        <dbReference type="SAM" id="MobiDB-lite"/>
    </source>
</evidence>
<feature type="compositionally biased region" description="Basic and acidic residues" evidence="14">
    <location>
        <begin position="16"/>
        <end position="43"/>
    </location>
</feature>
<evidence type="ECO:0000256" key="13">
    <source>
        <dbReference type="RuleBase" id="RU367099"/>
    </source>
</evidence>
<keyword evidence="10 13" id="KW-0539">Nucleus</keyword>
<keyword evidence="6 13" id="KW-0963">Cytoplasm</keyword>
<dbReference type="Pfam" id="PF11527">
    <property type="entry name" value="ARL2_Bind_BART"/>
    <property type="match status" value="1"/>
</dbReference>
<dbReference type="Proteomes" id="UP000694857">
    <property type="component" value="Chromosome 10"/>
</dbReference>
<dbReference type="Gene3D" id="1.20.1520.10">
    <property type="entry name" value="ADP-ribosylation factor-like 2-binding protein, domain"/>
    <property type="match status" value="1"/>
</dbReference>
<evidence type="ECO:0000259" key="15">
    <source>
        <dbReference type="Pfam" id="PF11527"/>
    </source>
</evidence>
<reference evidence="17" key="1">
    <citation type="submission" date="2025-08" db="UniProtKB">
        <authorList>
            <consortium name="RefSeq"/>
        </authorList>
    </citation>
    <scope>IDENTIFICATION</scope>
    <source>
        <tissue evidence="17">Epidermis and Blubber</tissue>
    </source>
</reference>
<evidence type="ECO:0000256" key="7">
    <source>
        <dbReference type="ARBA" id="ARBA00023069"/>
    </source>
</evidence>
<evidence type="ECO:0000256" key="11">
    <source>
        <dbReference type="ARBA" id="ARBA00023273"/>
    </source>
</evidence>
<evidence type="ECO:0000256" key="12">
    <source>
        <dbReference type="ARBA" id="ARBA00025341"/>
    </source>
</evidence>
<comment type="similarity">
    <text evidence="4 13">Belongs to the ARL2BP family.</text>
</comment>
<dbReference type="GeneID" id="118902773"/>
<name>A0A8B8YQ64_BALMU</name>
<sequence length="238" mass="27236">MEEEDRTPAFNEWTEEEKAKEEIEKAGQESPRENKEKRGEKSQSFRASKIGHRVDLEAVPGNFRGCRVSGWQSEIPMVEGKRTSFTLSTSSAAEAESDALVGCMEDVIMDAEFQVLQRTFMDKYYQGFEDTEENKLTYTASFNECFSLVEKYIEKQLLEGIPGFNMAIFTTTLKHHKGEVAHDIFNMLLTFTDFLVFKEMFLEYRAEKEGRRLDLSSGLMVTSLCKSSVPASQNNLQH</sequence>
<keyword evidence="9 13" id="KW-0206">Cytoskeleton</keyword>
<protein>
    <recommendedName>
        <fullName evidence="5 13">ADP-ribosylation factor-like protein 2-binding protein</fullName>
        <shortName evidence="13">ARF-like 2-binding protein</shortName>
    </recommendedName>
</protein>
<organism evidence="16 17">
    <name type="scientific">Balaenoptera musculus</name>
    <name type="common">Blue whale</name>
    <dbReference type="NCBI Taxonomy" id="9771"/>
    <lineage>
        <taxon>Eukaryota</taxon>
        <taxon>Metazoa</taxon>
        <taxon>Chordata</taxon>
        <taxon>Craniata</taxon>
        <taxon>Vertebrata</taxon>
        <taxon>Euteleostomi</taxon>
        <taxon>Mammalia</taxon>
        <taxon>Eutheria</taxon>
        <taxon>Laurasiatheria</taxon>
        <taxon>Artiodactyla</taxon>
        <taxon>Whippomorpha</taxon>
        <taxon>Cetacea</taxon>
        <taxon>Mysticeti</taxon>
        <taxon>Balaenopteridae</taxon>
        <taxon>Balaenoptera</taxon>
    </lineage>
</organism>
<evidence type="ECO:0000256" key="5">
    <source>
        <dbReference type="ARBA" id="ARBA00014849"/>
    </source>
</evidence>
<evidence type="ECO:0000256" key="2">
    <source>
        <dbReference type="ARBA" id="ARBA00004123"/>
    </source>
</evidence>
<proteinExistence type="inferred from homology"/>
<comment type="subcellular location">
    <subcellularLocation>
        <location evidence="1 13">Cytoplasm</location>
        <location evidence="1 13">Cytoskeleton</location>
        <location evidence="1 13">Cilium basal body</location>
    </subcellularLocation>
    <subcellularLocation>
        <location evidence="3 13">Cytoplasm</location>
        <location evidence="3 13">Cytoskeleton</location>
        <location evidence="3 13">Microtubule organizing center</location>
        <location evidence="3 13">Centrosome</location>
    </subcellularLocation>
    <subcellularLocation>
        <location evidence="13">Cytoplasm</location>
    </subcellularLocation>
    <subcellularLocation>
        <location evidence="2 13">Nucleus</location>
    </subcellularLocation>
    <subcellularLocation>
        <location evidence="13">Mitochondrion intermembrane space</location>
    </subcellularLocation>
</comment>
<evidence type="ECO:0000256" key="1">
    <source>
        <dbReference type="ARBA" id="ARBA00004120"/>
    </source>
</evidence>
<dbReference type="KEGG" id="bmus:118902773"/>
<evidence type="ECO:0000256" key="6">
    <source>
        <dbReference type="ARBA" id="ARBA00022490"/>
    </source>
</evidence>
<evidence type="ECO:0000313" key="17">
    <source>
        <dbReference type="RefSeq" id="XP_036723346.1"/>
    </source>
</evidence>
<evidence type="ECO:0000256" key="3">
    <source>
        <dbReference type="ARBA" id="ARBA00004300"/>
    </source>
</evidence>
<dbReference type="GO" id="GO:0005813">
    <property type="term" value="C:centrosome"/>
    <property type="evidence" value="ECO:0007669"/>
    <property type="project" value="UniProtKB-SubCell"/>
</dbReference>
<dbReference type="OrthoDB" id="302784at2759"/>
<comment type="function">
    <text evidence="12 13">Together with ARL2, plays a role in the nuclear translocation, retention and transcriptional activity of STAT3. May play a role as an effector of ARL2.</text>
</comment>
<feature type="region of interest" description="Disordered" evidence="14">
    <location>
        <begin position="1"/>
        <end position="46"/>
    </location>
</feature>
<dbReference type="RefSeq" id="XP_036723346.1">
    <property type="nucleotide sequence ID" value="XM_036867451.1"/>
</dbReference>
<evidence type="ECO:0000313" key="16">
    <source>
        <dbReference type="Proteomes" id="UP000694857"/>
    </source>
</evidence>
<dbReference type="InterPro" id="IPR038849">
    <property type="entry name" value="ARL2BP"/>
</dbReference>
<keyword evidence="8 13" id="KW-0496">Mitochondrion</keyword>
<keyword evidence="11 13" id="KW-0966">Cell projection</keyword>
<dbReference type="PANTHER" id="PTHR15487:SF4">
    <property type="entry name" value="ADP-RIBOSYLATION FACTOR-LIKE PROTEIN 2-BINDING PROTEIN"/>
    <property type="match status" value="1"/>
</dbReference>
<dbReference type="GO" id="GO:0005929">
    <property type="term" value="C:cilium"/>
    <property type="evidence" value="ECO:0007669"/>
    <property type="project" value="UniProtKB-UniRule"/>
</dbReference>
<keyword evidence="7 13" id="KW-0969">Cilium</keyword>
<dbReference type="InterPro" id="IPR042541">
    <property type="entry name" value="BART_sf"/>
</dbReference>
<evidence type="ECO:0000256" key="4">
    <source>
        <dbReference type="ARBA" id="ARBA00009880"/>
    </source>
</evidence>
<accession>A0A8B8YQ64</accession>
<dbReference type="InterPro" id="IPR023379">
    <property type="entry name" value="BART_dom"/>
</dbReference>